<dbReference type="EMBL" id="CP145892">
    <property type="protein sequence ID" value="WWP21310.1"/>
    <property type="molecule type" value="Genomic_DNA"/>
</dbReference>
<comment type="subcellular location">
    <subcellularLocation>
        <location evidence="1">Membrane</location>
        <topology evidence="1">Multi-pass membrane protein</topology>
    </subcellularLocation>
</comment>
<feature type="transmembrane region" description="Helical" evidence="8">
    <location>
        <begin position="38"/>
        <end position="59"/>
    </location>
</feature>
<dbReference type="Proteomes" id="UP001364764">
    <property type="component" value="Chromosome"/>
</dbReference>
<organism evidence="9 10">
    <name type="scientific">Paenibacillus amylolyticus</name>
    <dbReference type="NCBI Taxonomy" id="1451"/>
    <lineage>
        <taxon>Bacteria</taxon>
        <taxon>Bacillati</taxon>
        <taxon>Bacillota</taxon>
        <taxon>Bacilli</taxon>
        <taxon>Bacillales</taxon>
        <taxon>Paenibacillaceae</taxon>
        <taxon>Paenibacillus</taxon>
    </lineage>
</organism>
<evidence type="ECO:0000256" key="8">
    <source>
        <dbReference type="SAM" id="Phobius"/>
    </source>
</evidence>
<feature type="transmembrane region" description="Helical" evidence="8">
    <location>
        <begin position="187"/>
        <end position="208"/>
    </location>
</feature>
<feature type="transmembrane region" description="Helical" evidence="8">
    <location>
        <begin position="281"/>
        <end position="299"/>
    </location>
</feature>
<accession>A0ABD8AV57</accession>
<dbReference type="GO" id="GO:0016020">
    <property type="term" value="C:membrane"/>
    <property type="evidence" value="ECO:0007669"/>
    <property type="project" value="UniProtKB-SubCell"/>
</dbReference>
<dbReference type="RefSeq" id="WP_338707732.1">
    <property type="nucleotide sequence ID" value="NZ_CP145892.1"/>
</dbReference>
<comment type="similarity">
    <text evidence="2">Belongs to the amino acid-polyamine-organocation (APC) superfamily. Spore germination protein (SGP) (TC 2.A.3.9) family.</text>
</comment>
<reference evidence="9 10" key="1">
    <citation type="submission" date="2024-02" db="EMBL/GenBank/DDBJ databases">
        <title>Complete sequences of two Paenibacillus sp. strains and one Lysinibacillus strain isolated from the environment on STAA medium highlight biotechnological potential.</title>
        <authorList>
            <person name="Attere S.A."/>
            <person name="Piche L.C."/>
            <person name="Intertaglia L."/>
            <person name="Lami R."/>
            <person name="Charette S.J."/>
            <person name="Vincent A.T."/>
        </authorList>
    </citation>
    <scope>NUCLEOTIDE SEQUENCE [LARGE SCALE GENOMIC DNA]</scope>
    <source>
        <strain evidence="9 10">Y5S-7</strain>
    </source>
</reference>
<proteinExistence type="inferred from homology"/>
<protein>
    <submittedName>
        <fullName evidence="9">Endospore germination permease</fullName>
    </submittedName>
</protein>
<dbReference type="AlphaFoldDB" id="A0ABD8AV57"/>
<feature type="transmembrane region" description="Helical" evidence="8">
    <location>
        <begin position="344"/>
        <end position="361"/>
    </location>
</feature>
<dbReference type="NCBIfam" id="TIGR00912">
    <property type="entry name" value="2A0309"/>
    <property type="match status" value="1"/>
</dbReference>
<feature type="transmembrane region" description="Helical" evidence="8">
    <location>
        <begin position="80"/>
        <end position="101"/>
    </location>
</feature>
<feature type="transmembrane region" description="Helical" evidence="8">
    <location>
        <begin position="113"/>
        <end position="135"/>
    </location>
</feature>
<keyword evidence="4" id="KW-0309">Germination</keyword>
<dbReference type="PANTHER" id="PTHR34975">
    <property type="entry name" value="SPORE GERMINATION PROTEIN A2"/>
    <property type="match status" value="1"/>
</dbReference>
<evidence type="ECO:0000256" key="6">
    <source>
        <dbReference type="ARBA" id="ARBA00022989"/>
    </source>
</evidence>
<keyword evidence="5 8" id="KW-0812">Transmembrane</keyword>
<feature type="transmembrane region" description="Helical" evidence="8">
    <location>
        <begin position="220"/>
        <end position="244"/>
    </location>
</feature>
<feature type="transmembrane region" description="Helical" evidence="8">
    <location>
        <begin position="147"/>
        <end position="167"/>
    </location>
</feature>
<evidence type="ECO:0000313" key="9">
    <source>
        <dbReference type="EMBL" id="WWP21310.1"/>
    </source>
</evidence>
<sequence>MLEQGRLGTRQLTTLIFMMVVGDMMLIYPSVITSYAKQDSWICAFIGVPLGMALMAMFLKLCSMHPEKNLVQMARSILGFWPGTFFSCLYLFFFIIGASTHTREVGDFMTTQIFPYTPIRIIILMFVIVIAWGVSHGLETMGRSSELLMPVVIVFIVVLAVCLLPQIDTRNLKPVSDTGVVSISQGILVSIIYPIGEVVPIMMILPYVAKQAHRTRDVIIAAGLGSLVLATLVTISLLVLGAFLTQHNIYASFVLSQKISIGSFFERIEAIMASSWLISTYFKAMIYLYAFIVGCAELFKLKQYQMLVLPASLLVFGLANLISPSITFIVITIVPYWVDWDTTLGIILPGCLLLIQLLKSYRKSSVTPNNSSQE</sequence>
<keyword evidence="3" id="KW-0813">Transport</keyword>
<name>A0ABD8AV57_PAEAM</name>
<evidence type="ECO:0000256" key="4">
    <source>
        <dbReference type="ARBA" id="ARBA00022544"/>
    </source>
</evidence>
<dbReference type="PANTHER" id="PTHR34975:SF2">
    <property type="entry name" value="SPORE GERMINATION PROTEIN A2"/>
    <property type="match status" value="1"/>
</dbReference>
<feature type="transmembrane region" description="Helical" evidence="8">
    <location>
        <begin position="311"/>
        <end position="338"/>
    </location>
</feature>
<evidence type="ECO:0000256" key="3">
    <source>
        <dbReference type="ARBA" id="ARBA00022448"/>
    </source>
</evidence>
<evidence type="ECO:0000256" key="1">
    <source>
        <dbReference type="ARBA" id="ARBA00004141"/>
    </source>
</evidence>
<keyword evidence="6 8" id="KW-1133">Transmembrane helix</keyword>
<evidence type="ECO:0000313" key="10">
    <source>
        <dbReference type="Proteomes" id="UP001364764"/>
    </source>
</evidence>
<feature type="transmembrane region" description="Helical" evidence="8">
    <location>
        <begin position="12"/>
        <end position="32"/>
    </location>
</feature>
<dbReference type="GeneID" id="93474541"/>
<evidence type="ECO:0000256" key="2">
    <source>
        <dbReference type="ARBA" id="ARBA00007998"/>
    </source>
</evidence>
<keyword evidence="7 8" id="KW-0472">Membrane</keyword>
<dbReference type="InterPro" id="IPR004761">
    <property type="entry name" value="Spore_GerAB"/>
</dbReference>
<evidence type="ECO:0000256" key="5">
    <source>
        <dbReference type="ARBA" id="ARBA00022692"/>
    </source>
</evidence>
<evidence type="ECO:0000256" key="7">
    <source>
        <dbReference type="ARBA" id="ARBA00023136"/>
    </source>
</evidence>
<gene>
    <name evidence="9" type="ORF">V6668_03710</name>
</gene>
<dbReference type="Pfam" id="PF03845">
    <property type="entry name" value="Spore_permease"/>
    <property type="match status" value="1"/>
</dbReference>
<dbReference type="Gene3D" id="1.20.1740.10">
    <property type="entry name" value="Amino acid/polyamine transporter I"/>
    <property type="match status" value="1"/>
</dbReference>